<gene>
    <name evidence="2" type="ORF">CIK66_18115</name>
</gene>
<dbReference type="Gene3D" id="1.10.630.10">
    <property type="entry name" value="Cytochrome P450"/>
    <property type="match status" value="1"/>
</dbReference>
<accession>A0A2A3YEE6</accession>
<dbReference type="AlphaFoldDB" id="A0A2A3YEE6"/>
<comment type="caution">
    <text evidence="2">The sequence shown here is derived from an EMBL/GenBank/DDBJ whole genome shotgun (WGS) entry which is preliminary data.</text>
</comment>
<dbReference type="EMBL" id="NRGR01000044">
    <property type="protein sequence ID" value="PCC37657.1"/>
    <property type="molecule type" value="Genomic_DNA"/>
</dbReference>
<dbReference type="PANTHER" id="PTHR46696:SF1">
    <property type="entry name" value="CYTOCHROME P450 YJIB-RELATED"/>
    <property type="match status" value="1"/>
</dbReference>
<comment type="similarity">
    <text evidence="1">Belongs to the cytochrome P450 family.</text>
</comment>
<sequence>MSDIPFDSTIPFLREGYPFISSRCDRAGTDMLTTRIALRPVTFLRGAEAASVFYDGRRFTRQGAMPHAIQHLLQDEGSVQSLDGASHRRRKHAFLSLMAPSAMTRLGDLFEEEWHRAAERLHGRKRVELGEVSRVVLVRAALRWSGIPLSSTDVPRLTSELSMMVDRVSRFGPANWYARWRRQGSERWAAGLVERVRAGEISPPHGSALDVFSRHRDDDGRRLSPDVAAVELLNILRPILAVALFIEFAAVALVQHPQWRDAFAAGEDTDLEPFVQEVRRYYPFFPAVPGRVREPFTWRGHRFDEGDWVILDLYGTCHDARSFPDPDSFRPERFRGWSWQEEPYTLIAQGAGRHEDDHRCPGEWSTVELLTRSVRLLAQSGMHLPPQDLSIPLDRFPTGPRNGVVLSIL</sequence>
<dbReference type="SUPFAM" id="SSF48264">
    <property type="entry name" value="Cytochrome P450"/>
    <property type="match status" value="1"/>
</dbReference>
<evidence type="ECO:0000256" key="1">
    <source>
        <dbReference type="ARBA" id="ARBA00010617"/>
    </source>
</evidence>
<dbReference type="CDD" id="cd11067">
    <property type="entry name" value="CYP152"/>
    <property type="match status" value="1"/>
</dbReference>
<dbReference type="InterPro" id="IPR036396">
    <property type="entry name" value="Cyt_P450_sf"/>
</dbReference>
<dbReference type="GO" id="GO:0005506">
    <property type="term" value="F:iron ion binding"/>
    <property type="evidence" value="ECO:0007669"/>
    <property type="project" value="InterPro"/>
</dbReference>
<dbReference type="GO" id="GO:0020037">
    <property type="term" value="F:heme binding"/>
    <property type="evidence" value="ECO:0007669"/>
    <property type="project" value="InterPro"/>
</dbReference>
<evidence type="ECO:0000313" key="2">
    <source>
        <dbReference type="EMBL" id="PCC37657.1"/>
    </source>
</evidence>
<dbReference type="OrthoDB" id="9764248at2"/>
<protein>
    <submittedName>
        <fullName evidence="2">Cytochrome P450</fullName>
    </submittedName>
</protein>
<dbReference type="Pfam" id="PF00067">
    <property type="entry name" value="p450"/>
    <property type="match status" value="1"/>
</dbReference>
<keyword evidence="3" id="KW-1185">Reference proteome</keyword>
<reference evidence="2 3" key="1">
    <citation type="journal article" date="2017" name="Elife">
        <title>Extensive horizontal gene transfer in cheese-associated bacteria.</title>
        <authorList>
            <person name="Bonham K.S."/>
            <person name="Wolfe B.E."/>
            <person name="Dutton R.J."/>
        </authorList>
    </citation>
    <scope>NUCLEOTIDE SEQUENCE [LARGE SCALE GENOMIC DNA]</scope>
    <source>
        <strain evidence="2 3">341_9</strain>
    </source>
</reference>
<dbReference type="PANTHER" id="PTHR46696">
    <property type="entry name" value="P450, PUTATIVE (EUROFUNG)-RELATED"/>
    <property type="match status" value="1"/>
</dbReference>
<dbReference type="InterPro" id="IPR001128">
    <property type="entry name" value="Cyt_P450"/>
</dbReference>
<dbReference type="GO" id="GO:0004497">
    <property type="term" value="F:monooxygenase activity"/>
    <property type="evidence" value="ECO:0007669"/>
    <property type="project" value="InterPro"/>
</dbReference>
<proteinExistence type="inferred from homology"/>
<dbReference type="Proteomes" id="UP000218598">
    <property type="component" value="Unassembled WGS sequence"/>
</dbReference>
<evidence type="ECO:0000313" key="3">
    <source>
        <dbReference type="Proteomes" id="UP000218598"/>
    </source>
</evidence>
<organism evidence="2 3">
    <name type="scientific">Brachybacterium alimentarium</name>
    <dbReference type="NCBI Taxonomy" id="47845"/>
    <lineage>
        <taxon>Bacteria</taxon>
        <taxon>Bacillati</taxon>
        <taxon>Actinomycetota</taxon>
        <taxon>Actinomycetes</taxon>
        <taxon>Micrococcales</taxon>
        <taxon>Dermabacteraceae</taxon>
        <taxon>Brachybacterium</taxon>
    </lineage>
</organism>
<name>A0A2A3YEE6_9MICO</name>
<dbReference type="RefSeq" id="WP_096197975.1">
    <property type="nucleotide sequence ID" value="NZ_BAAAIQ010000024.1"/>
</dbReference>
<dbReference type="GO" id="GO:0016705">
    <property type="term" value="F:oxidoreductase activity, acting on paired donors, with incorporation or reduction of molecular oxygen"/>
    <property type="evidence" value="ECO:0007669"/>
    <property type="project" value="InterPro"/>
</dbReference>